<keyword evidence="2" id="KW-0560">Oxidoreductase</keyword>
<dbReference type="PRINTS" id="PR00080">
    <property type="entry name" value="SDRFAMILY"/>
</dbReference>
<dbReference type="RefSeq" id="WP_176638441.1">
    <property type="nucleotide sequence ID" value="NZ_JABXXP010000002.1"/>
</dbReference>
<sequence>MPFARHKGTALITGASLGIGAVYAKRLARAGYDLILVARQADRLRTFATLLTNESGRSVEMIAADLSNPADLVTVVNTLAMDASVTFLVNNAGIGSFAPGTRLLDAHEAEQSIALSVIATIRLAYAVAPGFAARGRGTIVNISSMAAIAPEYVGGVHGANGAFVLALTRSLHHQFSRDGVRVQVVLPPVPTARLQGPLGKSNGQGQRNIDIEYLVDAALSSLDQGELVTMPYLPDTTLWTSYEHARDAIATRLSCVTPARRRRPR</sequence>
<accession>A0A7Y7IT30</accession>
<dbReference type="Pfam" id="PF00106">
    <property type="entry name" value="adh_short"/>
    <property type="match status" value="1"/>
</dbReference>
<organism evidence="4 5">
    <name type="scientific">Nguyenibacter vanlangensis</name>
    <dbReference type="NCBI Taxonomy" id="1216886"/>
    <lineage>
        <taxon>Bacteria</taxon>
        <taxon>Pseudomonadati</taxon>
        <taxon>Pseudomonadota</taxon>
        <taxon>Alphaproteobacteria</taxon>
        <taxon>Acetobacterales</taxon>
        <taxon>Acetobacteraceae</taxon>
        <taxon>Nguyenibacter</taxon>
    </lineage>
</organism>
<comment type="caution">
    <text evidence="4">The sequence shown here is derived from an EMBL/GenBank/DDBJ whole genome shotgun (WGS) entry which is preliminary data.</text>
</comment>
<dbReference type="CDD" id="cd05233">
    <property type="entry name" value="SDR_c"/>
    <property type="match status" value="1"/>
</dbReference>
<dbReference type="InterPro" id="IPR036291">
    <property type="entry name" value="NAD(P)-bd_dom_sf"/>
</dbReference>
<dbReference type="PANTHER" id="PTHR43086">
    <property type="entry name" value="VERY-LONG-CHAIN 3-OXOOACYL-COA REDUCTASE"/>
    <property type="match status" value="1"/>
</dbReference>
<dbReference type="EMBL" id="JABXXP010000002">
    <property type="protein sequence ID" value="NVN09642.1"/>
    <property type="molecule type" value="Genomic_DNA"/>
</dbReference>
<name>A0A7Y7IT30_9PROT</name>
<comment type="similarity">
    <text evidence="1 3">Belongs to the short-chain dehydrogenases/reductases (SDR) family.</text>
</comment>
<protein>
    <submittedName>
        <fullName evidence="4">SDR family NAD(P)-dependent oxidoreductase</fullName>
    </submittedName>
</protein>
<dbReference type="GO" id="GO:0016491">
    <property type="term" value="F:oxidoreductase activity"/>
    <property type="evidence" value="ECO:0007669"/>
    <property type="project" value="UniProtKB-KW"/>
</dbReference>
<reference evidence="4 5" key="1">
    <citation type="submission" date="2020-06" db="EMBL/GenBank/DDBJ databases">
        <title>Description of novel acetic acid bacteria.</title>
        <authorList>
            <person name="Sombolestani A."/>
        </authorList>
    </citation>
    <scope>NUCLEOTIDE SEQUENCE [LARGE SCALE GENOMIC DNA]</scope>
    <source>
        <strain evidence="4 5">LMG 31431</strain>
    </source>
</reference>
<proteinExistence type="inferred from homology"/>
<dbReference type="InterPro" id="IPR002347">
    <property type="entry name" value="SDR_fam"/>
</dbReference>
<evidence type="ECO:0000313" key="4">
    <source>
        <dbReference type="EMBL" id="NVN09642.1"/>
    </source>
</evidence>
<evidence type="ECO:0000256" key="3">
    <source>
        <dbReference type="RuleBase" id="RU000363"/>
    </source>
</evidence>
<dbReference type="Gene3D" id="3.40.50.720">
    <property type="entry name" value="NAD(P)-binding Rossmann-like Domain"/>
    <property type="match status" value="1"/>
</dbReference>
<evidence type="ECO:0000256" key="2">
    <source>
        <dbReference type="ARBA" id="ARBA00023002"/>
    </source>
</evidence>
<gene>
    <name evidence="4" type="ORF">HUK84_00480</name>
</gene>
<dbReference type="AlphaFoldDB" id="A0A7Y7IT30"/>
<dbReference type="PRINTS" id="PR00081">
    <property type="entry name" value="GDHRDH"/>
</dbReference>
<dbReference type="SUPFAM" id="SSF51735">
    <property type="entry name" value="NAD(P)-binding Rossmann-fold domains"/>
    <property type="match status" value="1"/>
</dbReference>
<dbReference type="PIRSF" id="PIRSF000126">
    <property type="entry name" value="11-beta-HSD1"/>
    <property type="match status" value="1"/>
</dbReference>
<evidence type="ECO:0000313" key="5">
    <source>
        <dbReference type="Proteomes" id="UP000534870"/>
    </source>
</evidence>
<dbReference type="PANTHER" id="PTHR43086:SF3">
    <property type="entry name" value="NADP-DEPENDENT 3-HYDROXY ACID DEHYDROGENASE YDFG"/>
    <property type="match status" value="1"/>
</dbReference>
<evidence type="ECO:0000256" key="1">
    <source>
        <dbReference type="ARBA" id="ARBA00006484"/>
    </source>
</evidence>
<dbReference type="Proteomes" id="UP000534870">
    <property type="component" value="Unassembled WGS sequence"/>
</dbReference>